<gene>
    <name evidence="1" type="ORF">QFC20_006065</name>
</gene>
<dbReference type="EMBL" id="JASBWS010000097">
    <property type="protein sequence ID" value="KAJ9098034.1"/>
    <property type="molecule type" value="Genomic_DNA"/>
</dbReference>
<evidence type="ECO:0000313" key="2">
    <source>
        <dbReference type="Proteomes" id="UP001230649"/>
    </source>
</evidence>
<comment type="caution">
    <text evidence="1">The sequence shown here is derived from an EMBL/GenBank/DDBJ whole genome shotgun (WGS) entry which is preliminary data.</text>
</comment>
<keyword evidence="2" id="KW-1185">Reference proteome</keyword>
<protein>
    <submittedName>
        <fullName evidence="1">Uncharacterized protein</fullName>
    </submittedName>
</protein>
<evidence type="ECO:0000313" key="1">
    <source>
        <dbReference type="EMBL" id="KAJ9098034.1"/>
    </source>
</evidence>
<proteinExistence type="predicted"/>
<name>A0ACC2VF47_9TREE</name>
<accession>A0ACC2VF47</accession>
<reference evidence="1" key="1">
    <citation type="submission" date="2023-04" db="EMBL/GenBank/DDBJ databases">
        <title>Draft Genome sequencing of Naganishia species isolated from polar environments using Oxford Nanopore Technology.</title>
        <authorList>
            <person name="Leo P."/>
            <person name="Venkateswaran K."/>
        </authorList>
    </citation>
    <scope>NUCLEOTIDE SEQUENCE</scope>
    <source>
        <strain evidence="1">MNA-CCFEE 5262</strain>
    </source>
</reference>
<dbReference type="Proteomes" id="UP001230649">
    <property type="component" value="Unassembled WGS sequence"/>
</dbReference>
<organism evidence="1 2">
    <name type="scientific">Naganishia adeliensis</name>
    <dbReference type="NCBI Taxonomy" id="92952"/>
    <lineage>
        <taxon>Eukaryota</taxon>
        <taxon>Fungi</taxon>
        <taxon>Dikarya</taxon>
        <taxon>Basidiomycota</taxon>
        <taxon>Agaricomycotina</taxon>
        <taxon>Tremellomycetes</taxon>
        <taxon>Filobasidiales</taxon>
        <taxon>Filobasidiaceae</taxon>
        <taxon>Naganishia</taxon>
    </lineage>
</organism>
<sequence>MPGMETTAGSHALAGSVVPGDAIVVQHLRGAGEIIIGKANMTELSGLRAEISKSGAVEEGNVSLPTYLGEIQWGRVARDLAEKSLAMDYFQFIEVPQATFADTRSIETAFNNAVERVQMLGAEVHDPADIPCARSTDITAELDVILINEGKASVEAYYASLKHCKVRTLEELIKYLIDAVEAEGRRSKAYRDVVTEGNYVQVKSDGKLMVSPANLDTAPRIYENGMGALFNTLKLDALVVPSAHVRLVRHASVGGWVITMALNNDAAV</sequence>